<keyword evidence="2 5" id="KW-0547">Nucleotide-binding</keyword>
<comment type="pathway">
    <text evidence="5">Cofactor biosynthesis; coenzyme A biosynthesis; CoA from (R)-pantothenate: step 5/5.</text>
</comment>
<dbReference type="GO" id="GO:0005737">
    <property type="term" value="C:cytoplasm"/>
    <property type="evidence" value="ECO:0007669"/>
    <property type="project" value="UniProtKB-SubCell"/>
</dbReference>
<dbReference type="PANTHER" id="PTHR10695:SF46">
    <property type="entry name" value="BIFUNCTIONAL COENZYME A SYNTHASE-RELATED"/>
    <property type="match status" value="1"/>
</dbReference>
<organism evidence="7 8">
    <name type="scientific">Thiomicrorhabdus sediminis</name>
    <dbReference type="NCBI Taxonomy" id="2580412"/>
    <lineage>
        <taxon>Bacteria</taxon>
        <taxon>Pseudomonadati</taxon>
        <taxon>Pseudomonadota</taxon>
        <taxon>Gammaproteobacteria</taxon>
        <taxon>Thiotrichales</taxon>
        <taxon>Piscirickettsiaceae</taxon>
        <taxon>Thiomicrorhabdus</taxon>
    </lineage>
</organism>
<name>A0A4P9K893_9GAMM</name>
<dbReference type="InterPro" id="IPR001977">
    <property type="entry name" value="Depp_CoAkinase"/>
</dbReference>
<proteinExistence type="inferred from homology"/>
<dbReference type="InterPro" id="IPR027417">
    <property type="entry name" value="P-loop_NTPase"/>
</dbReference>
<dbReference type="CDD" id="cd02022">
    <property type="entry name" value="DPCK"/>
    <property type="match status" value="1"/>
</dbReference>
<dbReference type="GO" id="GO:0004140">
    <property type="term" value="F:dephospho-CoA kinase activity"/>
    <property type="evidence" value="ECO:0007669"/>
    <property type="project" value="UniProtKB-UniRule"/>
</dbReference>
<keyword evidence="4 5" id="KW-0173">Coenzyme A biosynthesis</keyword>
<evidence type="ECO:0000256" key="1">
    <source>
        <dbReference type="ARBA" id="ARBA00009018"/>
    </source>
</evidence>
<evidence type="ECO:0000313" key="7">
    <source>
        <dbReference type="EMBL" id="QCU90616.1"/>
    </source>
</evidence>
<evidence type="ECO:0000256" key="2">
    <source>
        <dbReference type="ARBA" id="ARBA00022741"/>
    </source>
</evidence>
<feature type="binding site" evidence="5">
    <location>
        <begin position="12"/>
        <end position="17"/>
    </location>
    <ligand>
        <name>ATP</name>
        <dbReference type="ChEBI" id="CHEBI:30616"/>
    </ligand>
</feature>
<dbReference type="UniPathway" id="UPA00241">
    <property type="reaction ID" value="UER00356"/>
</dbReference>
<keyword evidence="5 7" id="KW-0418">Kinase</keyword>
<dbReference type="AlphaFoldDB" id="A0A4P9K893"/>
<dbReference type="PANTHER" id="PTHR10695">
    <property type="entry name" value="DEPHOSPHO-COA KINASE-RELATED"/>
    <property type="match status" value="1"/>
</dbReference>
<comment type="function">
    <text evidence="5">Catalyzes the phosphorylation of the 3'-hydroxyl group of dephosphocoenzyme A to form coenzyme A.</text>
</comment>
<evidence type="ECO:0000256" key="6">
    <source>
        <dbReference type="NCBIfam" id="TIGR00152"/>
    </source>
</evidence>
<evidence type="ECO:0000256" key="5">
    <source>
        <dbReference type="HAMAP-Rule" id="MF_00376"/>
    </source>
</evidence>
<dbReference type="SUPFAM" id="SSF52540">
    <property type="entry name" value="P-loop containing nucleoside triphosphate hydrolases"/>
    <property type="match status" value="1"/>
</dbReference>
<dbReference type="EC" id="2.7.1.24" evidence="5 6"/>
<sequence>MAKVIAITGGIGSGKSTLTDFCEQLGYPVIDSDQLARQAVAPNSTGLLQIIEHFGEELRLSNGELDRAKLRQQIFNNPQAKNWLEELLHPIIRELTLEQIGHFRKQQCHCIFVAIPLLIEGIDKTGSKPDFIDEIWVVDCPESLQLERASQRDQYSKAEIKKILDQQVDRQHRIAFADQVLDNSADPALLKQQLITLLAEYC</sequence>
<keyword evidence="5 7" id="KW-0808">Transferase</keyword>
<gene>
    <name evidence="5" type="primary">coaE</name>
    <name evidence="7" type="ORF">FE785_08195</name>
</gene>
<accession>A0A4P9K893</accession>
<dbReference type="OrthoDB" id="9812943at2"/>
<protein>
    <recommendedName>
        <fullName evidence="5 6">Dephospho-CoA kinase</fullName>
        <ecNumber evidence="5 6">2.7.1.24</ecNumber>
    </recommendedName>
    <alternativeName>
        <fullName evidence="5">Dephosphocoenzyme A kinase</fullName>
    </alternativeName>
</protein>
<dbReference type="PROSITE" id="PS51219">
    <property type="entry name" value="DPCK"/>
    <property type="match status" value="1"/>
</dbReference>
<dbReference type="EMBL" id="CP040602">
    <property type="protein sequence ID" value="QCU90616.1"/>
    <property type="molecule type" value="Genomic_DNA"/>
</dbReference>
<comment type="catalytic activity">
    <reaction evidence="5">
        <text>3'-dephospho-CoA + ATP = ADP + CoA + H(+)</text>
        <dbReference type="Rhea" id="RHEA:18245"/>
        <dbReference type="ChEBI" id="CHEBI:15378"/>
        <dbReference type="ChEBI" id="CHEBI:30616"/>
        <dbReference type="ChEBI" id="CHEBI:57287"/>
        <dbReference type="ChEBI" id="CHEBI:57328"/>
        <dbReference type="ChEBI" id="CHEBI:456216"/>
        <dbReference type="EC" id="2.7.1.24"/>
    </reaction>
</comment>
<dbReference type="KEGG" id="thig:FE785_08195"/>
<dbReference type="Proteomes" id="UP000304864">
    <property type="component" value="Chromosome"/>
</dbReference>
<dbReference type="RefSeq" id="WP_138565290.1">
    <property type="nucleotide sequence ID" value="NZ_CP040602.1"/>
</dbReference>
<keyword evidence="5" id="KW-0963">Cytoplasm</keyword>
<comment type="subcellular location">
    <subcellularLocation>
        <location evidence="5">Cytoplasm</location>
    </subcellularLocation>
</comment>
<evidence type="ECO:0000313" key="8">
    <source>
        <dbReference type="Proteomes" id="UP000304864"/>
    </source>
</evidence>
<keyword evidence="3 5" id="KW-0067">ATP-binding</keyword>
<dbReference type="Pfam" id="PF01121">
    <property type="entry name" value="CoaE"/>
    <property type="match status" value="1"/>
</dbReference>
<dbReference type="Gene3D" id="3.40.50.300">
    <property type="entry name" value="P-loop containing nucleotide triphosphate hydrolases"/>
    <property type="match status" value="1"/>
</dbReference>
<dbReference type="HAMAP" id="MF_00376">
    <property type="entry name" value="Dephospho_CoA_kinase"/>
    <property type="match status" value="1"/>
</dbReference>
<dbReference type="NCBIfam" id="TIGR00152">
    <property type="entry name" value="dephospho-CoA kinase"/>
    <property type="match status" value="1"/>
</dbReference>
<dbReference type="GO" id="GO:0005524">
    <property type="term" value="F:ATP binding"/>
    <property type="evidence" value="ECO:0007669"/>
    <property type="project" value="UniProtKB-UniRule"/>
</dbReference>
<comment type="similarity">
    <text evidence="1 5">Belongs to the CoaE family.</text>
</comment>
<evidence type="ECO:0000256" key="3">
    <source>
        <dbReference type="ARBA" id="ARBA00022840"/>
    </source>
</evidence>
<keyword evidence="8" id="KW-1185">Reference proteome</keyword>
<evidence type="ECO:0000256" key="4">
    <source>
        <dbReference type="ARBA" id="ARBA00022993"/>
    </source>
</evidence>
<dbReference type="GO" id="GO:0015937">
    <property type="term" value="P:coenzyme A biosynthetic process"/>
    <property type="evidence" value="ECO:0007669"/>
    <property type="project" value="UniProtKB-UniRule"/>
</dbReference>
<reference evidence="7 8" key="1">
    <citation type="submission" date="2019-05" db="EMBL/GenBank/DDBJ databases">
        <title>Thiomicrorhabdus sediminis sp. nov, a novel sulfur-oxidizing bacterium isolated from coastal sediment.</title>
        <authorList>
            <person name="Liu X."/>
        </authorList>
    </citation>
    <scope>NUCLEOTIDE SEQUENCE [LARGE SCALE GENOMIC DNA]</scope>
    <source>
        <strain evidence="7 8">G1</strain>
    </source>
</reference>